<dbReference type="CDD" id="cd06127">
    <property type="entry name" value="DEDDh"/>
    <property type="match status" value="1"/>
</dbReference>
<dbReference type="GO" id="GO:0004527">
    <property type="term" value="F:exonuclease activity"/>
    <property type="evidence" value="ECO:0007669"/>
    <property type="project" value="UniProtKB-ARBA"/>
</dbReference>
<sequence>MPLAYLDLETTSVNPHEARIVTACVGRVDVERIMFLADPGIEIPAQATAVHGITTDQARNGMPHERVVASLIGEMRSAWDAGYIVAAFNACYDLTVLHTQSGGEFTVDGPVVDPFVIDRALDPYRRGSRKLADVCAHYGVRFDAAHEAASDALAAARLAWKVGRRFPELAVTADELMELQQRWHRARQDSYIDYLLRQGKSADDVNRNWPLQSAA</sequence>
<gene>
    <name evidence="2" type="ORF">G352_24051</name>
</gene>
<dbReference type="SMART" id="SM00479">
    <property type="entry name" value="EXOIII"/>
    <property type="match status" value="1"/>
</dbReference>
<proteinExistence type="predicted"/>
<comment type="caution">
    <text evidence="2">The sequence shown here is derived from an EMBL/GenBank/DDBJ whole genome shotgun (WGS) entry which is preliminary data.</text>
</comment>
<dbReference type="Proteomes" id="UP000011731">
    <property type="component" value="Unassembled WGS sequence"/>
</dbReference>
<accession>M2YYI1</accession>
<evidence type="ECO:0000313" key="3">
    <source>
        <dbReference type="Proteomes" id="UP000011731"/>
    </source>
</evidence>
<dbReference type="SUPFAM" id="SSF53098">
    <property type="entry name" value="Ribonuclease H-like"/>
    <property type="match status" value="1"/>
</dbReference>
<dbReference type="InterPro" id="IPR012337">
    <property type="entry name" value="RNaseH-like_sf"/>
</dbReference>
<feature type="domain" description="Exonuclease" evidence="1">
    <location>
        <begin position="2"/>
        <end position="168"/>
    </location>
</feature>
<keyword evidence="3" id="KW-1185">Reference proteome</keyword>
<reference evidence="2 3" key="1">
    <citation type="journal article" date="2013" name="Genome Announc.">
        <title>Draft Genome Sequence of Rhodococcus ruber Strain BKS 20-38.</title>
        <authorList>
            <person name="Bala M."/>
            <person name="Kumar S."/>
            <person name="Raghava G.P."/>
            <person name="Mayilraj S."/>
        </authorList>
    </citation>
    <scope>NUCLEOTIDE SEQUENCE [LARGE SCALE GENOMIC DNA]</scope>
    <source>
        <strain evidence="2 3">BKS 20-38</strain>
    </source>
</reference>
<dbReference type="PATRIC" id="fig|1278076.4.peg.4930"/>
<dbReference type="GO" id="GO:0003676">
    <property type="term" value="F:nucleic acid binding"/>
    <property type="evidence" value="ECO:0007669"/>
    <property type="project" value="InterPro"/>
</dbReference>
<evidence type="ECO:0000313" key="2">
    <source>
        <dbReference type="EMBL" id="EME53768.1"/>
    </source>
</evidence>
<name>M2YYI1_9NOCA</name>
<evidence type="ECO:0000259" key="1">
    <source>
        <dbReference type="SMART" id="SM00479"/>
    </source>
</evidence>
<dbReference type="NCBIfam" id="NF005927">
    <property type="entry name" value="PRK07942.1"/>
    <property type="match status" value="1"/>
</dbReference>
<dbReference type="AlphaFoldDB" id="M2YYI1"/>
<dbReference type="InterPro" id="IPR036397">
    <property type="entry name" value="RNaseH_sf"/>
</dbReference>
<dbReference type="Pfam" id="PF00929">
    <property type="entry name" value="RNase_T"/>
    <property type="match status" value="1"/>
</dbReference>
<dbReference type="EMBL" id="AOEX01000093">
    <property type="protein sequence ID" value="EME53768.1"/>
    <property type="molecule type" value="Genomic_DNA"/>
</dbReference>
<protein>
    <submittedName>
        <fullName evidence="2">DNA polymerase III subunit epsilon</fullName>
    </submittedName>
</protein>
<organism evidence="2 3">
    <name type="scientific">Rhodococcus ruber BKS 20-38</name>
    <dbReference type="NCBI Taxonomy" id="1278076"/>
    <lineage>
        <taxon>Bacteria</taxon>
        <taxon>Bacillati</taxon>
        <taxon>Actinomycetota</taxon>
        <taxon>Actinomycetes</taxon>
        <taxon>Mycobacteriales</taxon>
        <taxon>Nocardiaceae</taxon>
        <taxon>Rhodococcus</taxon>
    </lineage>
</organism>
<dbReference type="Gene3D" id="3.30.420.10">
    <property type="entry name" value="Ribonuclease H-like superfamily/Ribonuclease H"/>
    <property type="match status" value="1"/>
</dbReference>
<dbReference type="InterPro" id="IPR013520">
    <property type="entry name" value="Ribonucl_H"/>
</dbReference>